<feature type="signal peptide" evidence="1">
    <location>
        <begin position="1"/>
        <end position="18"/>
    </location>
</feature>
<accession>A0A9D9HWI8</accession>
<reference evidence="2" key="1">
    <citation type="submission" date="2020-10" db="EMBL/GenBank/DDBJ databases">
        <authorList>
            <person name="Gilroy R."/>
        </authorList>
    </citation>
    <scope>NUCLEOTIDE SEQUENCE</scope>
    <source>
        <strain evidence="2">G3-3990</strain>
    </source>
</reference>
<dbReference type="InterPro" id="IPR021615">
    <property type="entry name" value="Omp28"/>
</dbReference>
<dbReference type="Gene3D" id="2.60.40.10">
    <property type="entry name" value="Immunoglobulins"/>
    <property type="match status" value="1"/>
</dbReference>
<name>A0A9D9HWI8_9BACT</name>
<evidence type="ECO:0000313" key="3">
    <source>
        <dbReference type="Proteomes" id="UP000823641"/>
    </source>
</evidence>
<dbReference type="InterPro" id="IPR013783">
    <property type="entry name" value="Ig-like_fold"/>
</dbReference>
<dbReference type="Pfam" id="PF11551">
    <property type="entry name" value="Omp28"/>
    <property type="match status" value="1"/>
</dbReference>
<dbReference type="PROSITE" id="PS51257">
    <property type="entry name" value="PROKAR_LIPOPROTEIN"/>
    <property type="match status" value="1"/>
</dbReference>
<dbReference type="AlphaFoldDB" id="A0A9D9HWI8"/>
<evidence type="ECO:0000256" key="1">
    <source>
        <dbReference type="SAM" id="SignalP"/>
    </source>
</evidence>
<sequence>MKKTFLSLLAAAAFLFTACEPKNEPQGGIEIPKLDPATENYERTLMLEQFTGQGCGYCPTGASIIKEGIAGIEDRVIWTAHHAGYAADDFTISNSESLVATFGVNGAPAMMLNRETTTFAYKTQTGGTMDQTLLIHTPTGFAAPATTFKAELEKEGEATVHIKTALNNNQLTVAVYGAVKEQQDIRITTYIQENKLIAEQTDFTLPSPYKNPSYEHNHVPRVFMSATLGDAVTPENKLYQKTYTVELNSEWNLDNCEVVAFVTKKTGYKPVLNATSAPVQAAQ</sequence>
<gene>
    <name evidence="2" type="ORF">IAA73_12250</name>
</gene>
<dbReference type="Proteomes" id="UP000823641">
    <property type="component" value="Unassembled WGS sequence"/>
</dbReference>
<feature type="chain" id="PRO_5038737968" evidence="1">
    <location>
        <begin position="19"/>
        <end position="283"/>
    </location>
</feature>
<organism evidence="2 3">
    <name type="scientific">Candidatus Gallipaludibacter merdavium</name>
    <dbReference type="NCBI Taxonomy" id="2840839"/>
    <lineage>
        <taxon>Bacteria</taxon>
        <taxon>Pseudomonadati</taxon>
        <taxon>Bacteroidota</taxon>
        <taxon>Bacteroidia</taxon>
        <taxon>Bacteroidales</taxon>
        <taxon>Candidatus Gallipaludibacter</taxon>
    </lineage>
</organism>
<evidence type="ECO:0000313" key="2">
    <source>
        <dbReference type="EMBL" id="MBO8461081.1"/>
    </source>
</evidence>
<reference evidence="2" key="2">
    <citation type="journal article" date="2021" name="PeerJ">
        <title>Extensive microbial diversity within the chicken gut microbiome revealed by metagenomics and culture.</title>
        <authorList>
            <person name="Gilroy R."/>
            <person name="Ravi A."/>
            <person name="Getino M."/>
            <person name="Pursley I."/>
            <person name="Horton D.L."/>
            <person name="Alikhan N.F."/>
            <person name="Baker D."/>
            <person name="Gharbi K."/>
            <person name="Hall N."/>
            <person name="Watson M."/>
            <person name="Adriaenssens E.M."/>
            <person name="Foster-Nyarko E."/>
            <person name="Jarju S."/>
            <person name="Secka A."/>
            <person name="Antonio M."/>
            <person name="Oren A."/>
            <person name="Chaudhuri R.R."/>
            <person name="La Ragione R."/>
            <person name="Hildebrand F."/>
            <person name="Pallen M.J."/>
        </authorList>
    </citation>
    <scope>NUCLEOTIDE SEQUENCE</scope>
    <source>
        <strain evidence="2">G3-3990</strain>
    </source>
</reference>
<protein>
    <submittedName>
        <fullName evidence="2">Omp28-related outer membrane protein</fullName>
    </submittedName>
</protein>
<comment type="caution">
    <text evidence="2">The sequence shown here is derived from an EMBL/GenBank/DDBJ whole genome shotgun (WGS) entry which is preliminary data.</text>
</comment>
<proteinExistence type="predicted"/>
<keyword evidence="1" id="KW-0732">Signal</keyword>
<dbReference type="EMBL" id="JADIMG010000111">
    <property type="protein sequence ID" value="MBO8461081.1"/>
    <property type="molecule type" value="Genomic_DNA"/>
</dbReference>